<dbReference type="KEGG" id="palk:PSAKL28_22140"/>
<evidence type="ECO:0000259" key="3">
    <source>
        <dbReference type="Pfam" id="PF06863"/>
    </source>
</evidence>
<evidence type="ECO:0000313" key="4">
    <source>
        <dbReference type="EMBL" id="AIL61430.1"/>
    </source>
</evidence>
<dbReference type="Gene3D" id="2.60.120.600">
    <property type="entry name" value="Domain of unknown function DUF1214, C-terminal domain"/>
    <property type="match status" value="1"/>
</dbReference>
<dbReference type="InterPro" id="IPR037049">
    <property type="entry name" value="DUF1214_C_sf"/>
</dbReference>
<keyword evidence="1" id="KW-0732">Signal</keyword>
<evidence type="ECO:0000313" key="5">
    <source>
        <dbReference type="Proteomes" id="UP000028931"/>
    </source>
</evidence>
<accession>A0A077FA68</accession>
<feature type="signal peptide" evidence="1">
    <location>
        <begin position="1"/>
        <end position="30"/>
    </location>
</feature>
<dbReference type="InterPro" id="IPR010679">
    <property type="entry name" value="DUF1254"/>
</dbReference>
<proteinExistence type="predicted"/>
<dbReference type="eggNOG" id="COG5361">
    <property type="taxonomic scope" value="Bacteria"/>
</dbReference>
<dbReference type="Proteomes" id="UP000028931">
    <property type="component" value="Chromosome"/>
</dbReference>
<dbReference type="SUPFAM" id="SSF160935">
    <property type="entry name" value="VPA0735-like"/>
    <property type="match status" value="1"/>
</dbReference>
<dbReference type="InterPro" id="IPR037050">
    <property type="entry name" value="DUF1254_sf"/>
</dbReference>
<evidence type="ECO:0008006" key="6">
    <source>
        <dbReference type="Google" id="ProtNLM"/>
    </source>
</evidence>
<dbReference type="HOGENOM" id="CLU_027269_1_1_6"/>
<dbReference type="Pfam" id="PF06742">
    <property type="entry name" value="DUF1214"/>
    <property type="match status" value="1"/>
</dbReference>
<dbReference type="InterPro" id="IPR010621">
    <property type="entry name" value="DUF1214"/>
</dbReference>
<sequence>MKRSSRLALAGGVFAVSCLTAALQSSFVHASETVTAPQTQAFSDQEVSDAYIYLLGRLLVLRQQQLDFQQGMQWNQLVHRKPGAVDWPNPNLDVAYSEAWLALDERSCAQISVPKIVDRYYTVQFLNGWGETLANINERSQPDHPFGDFAVCLKDAKVTLPAGVKRIDLLVRTARVLSRVELGADARQAEQLQQQFTLRPTGTPTLPAVPEALMFELNKLPGVEAFDKAEAALQEPDLNPGMQAVQARVRAIAAQVADPATRARIDQQIKTRTYPALARSAATIGPGTVRNGWVRPAVSGAYGSDFLTRTLVDYGGIWANTQQEVHYFRAAAAGSGEVLDGGQSYSLTIPADQLPQNFARYFWSITATDAKNFRVLPNALGRFLLNNQSDLKYNADGSLTLYFGPQQPAGASQGNWLPTAAGQPFRLILRYYGAKGVVAAGDYFPPALVRL</sequence>
<dbReference type="EMBL" id="CP009048">
    <property type="protein sequence ID" value="AIL61430.1"/>
    <property type="molecule type" value="Genomic_DNA"/>
</dbReference>
<protein>
    <recommendedName>
        <fullName evidence="6">DUF1254 domain-containing protein</fullName>
    </recommendedName>
</protein>
<gene>
    <name evidence="4" type="ORF">PSAKL28_22140</name>
</gene>
<dbReference type="Pfam" id="PF06863">
    <property type="entry name" value="DUF1254"/>
    <property type="match status" value="1"/>
</dbReference>
<feature type="domain" description="DUF1214" evidence="2">
    <location>
        <begin position="325"/>
        <end position="435"/>
    </location>
</feature>
<feature type="chain" id="PRO_5001718142" description="DUF1254 domain-containing protein" evidence="1">
    <location>
        <begin position="31"/>
        <end position="451"/>
    </location>
</feature>
<dbReference type="PROSITE" id="PS51257">
    <property type="entry name" value="PROKAR_LIPOPROTEIN"/>
    <property type="match status" value="1"/>
</dbReference>
<dbReference type="PANTHER" id="PTHR36509">
    <property type="entry name" value="BLL3101 PROTEIN"/>
    <property type="match status" value="1"/>
</dbReference>
<name>A0A077FA68_9PSED</name>
<dbReference type="RefSeq" id="WP_038610193.1">
    <property type="nucleotide sequence ID" value="NZ_CP009048.1"/>
</dbReference>
<feature type="domain" description="DUF1254" evidence="3">
    <location>
        <begin position="75"/>
        <end position="200"/>
    </location>
</feature>
<dbReference type="PANTHER" id="PTHR36509:SF2">
    <property type="entry name" value="BLL3101 PROTEIN"/>
    <property type="match status" value="1"/>
</dbReference>
<dbReference type="AlphaFoldDB" id="A0A077FA68"/>
<evidence type="ECO:0000259" key="2">
    <source>
        <dbReference type="Pfam" id="PF06742"/>
    </source>
</evidence>
<reference evidence="4 5" key="1">
    <citation type="submission" date="2014-07" db="EMBL/GenBank/DDBJ databases">
        <authorList>
            <person name="Lee K."/>
            <person name="Lim J.Y."/>
            <person name="Hwang I."/>
        </authorList>
    </citation>
    <scope>NUCLEOTIDE SEQUENCE [LARGE SCALE GENOMIC DNA]</scope>
    <source>
        <strain evidence="4 5">KL28</strain>
    </source>
</reference>
<dbReference type="Gene3D" id="2.60.40.1610">
    <property type="entry name" value="Domain of unknown function DUF1254"/>
    <property type="match status" value="1"/>
</dbReference>
<dbReference type="OrthoDB" id="9777345at2"/>
<organism evidence="4 5">
    <name type="scientific">Pseudomonas alkylphenolica</name>
    <dbReference type="NCBI Taxonomy" id="237609"/>
    <lineage>
        <taxon>Bacteria</taxon>
        <taxon>Pseudomonadati</taxon>
        <taxon>Pseudomonadota</taxon>
        <taxon>Gammaproteobacteria</taxon>
        <taxon>Pseudomonadales</taxon>
        <taxon>Pseudomonadaceae</taxon>
        <taxon>Pseudomonas</taxon>
    </lineage>
</organism>
<evidence type="ECO:0000256" key="1">
    <source>
        <dbReference type="SAM" id="SignalP"/>
    </source>
</evidence>